<gene>
    <name evidence="2" type="ORF">IC602_11850</name>
</gene>
<dbReference type="EMBL" id="JACWEZ010000006">
    <property type="protein sequence ID" value="MBD1223290.1"/>
    <property type="molecule type" value="Genomic_DNA"/>
</dbReference>
<dbReference type="RefSeq" id="WP_189778394.1">
    <property type="nucleotide sequence ID" value="NZ_JACWEZ010000006.1"/>
</dbReference>
<evidence type="ECO:0000256" key="1">
    <source>
        <dbReference type="SAM" id="MobiDB-lite"/>
    </source>
</evidence>
<dbReference type="Proteomes" id="UP000621631">
    <property type="component" value="Unassembled WGS sequence"/>
</dbReference>
<sequence>MNEFPHEVEFQSYTPPQPDGGGGYLPGTGGWTTFNKIDGFLDTPTSNEIYQAQQLQHPFDRYLYYPYRTDIKTDMRVTCEGDTYELVGKPLDQGGQHEVMKVSLRLLANG</sequence>
<comment type="caution">
    <text evidence="2">The sequence shown here is derived from an EMBL/GenBank/DDBJ whole genome shotgun (WGS) entry which is preliminary data.</text>
</comment>
<dbReference type="Gene3D" id="2.40.10.270">
    <property type="entry name" value="Bacteriophage SPP1 head-tail adaptor protein"/>
    <property type="match status" value="1"/>
</dbReference>
<dbReference type="InterPro" id="IPR008767">
    <property type="entry name" value="Phage_SPP1_head-tail_adaptor"/>
</dbReference>
<name>A0ABR7VN10_VIRHA</name>
<organism evidence="2 3">
    <name type="scientific">Virgibacillus halodenitrificans</name>
    <name type="common">Bacillus halodenitrificans</name>
    <dbReference type="NCBI Taxonomy" id="1482"/>
    <lineage>
        <taxon>Bacteria</taxon>
        <taxon>Bacillati</taxon>
        <taxon>Bacillota</taxon>
        <taxon>Bacilli</taxon>
        <taxon>Bacillales</taxon>
        <taxon>Bacillaceae</taxon>
        <taxon>Virgibacillus</taxon>
    </lineage>
</organism>
<proteinExistence type="predicted"/>
<dbReference type="Pfam" id="PF05521">
    <property type="entry name" value="Phage_HCP"/>
    <property type="match status" value="1"/>
</dbReference>
<keyword evidence="3" id="KW-1185">Reference proteome</keyword>
<accession>A0ABR7VN10</accession>
<feature type="region of interest" description="Disordered" evidence="1">
    <location>
        <begin position="1"/>
        <end position="27"/>
    </location>
</feature>
<reference evidence="2 3" key="1">
    <citation type="submission" date="2020-09" db="EMBL/GenBank/DDBJ databases">
        <title>Draft Genome Sequences of Oil-Oxidizing Bacteria Halomonas titanicae, Marinobacter lutaoensis, and Virgibacillus halodenitrificans Isolated from Highly Saline Environments.</title>
        <authorList>
            <person name="Grouzdev D.S."/>
            <person name="Sokolova D.S."/>
            <person name="Semenova E.M."/>
            <person name="Borzenkov I.A."/>
            <person name="Bidzhieva S.K."/>
            <person name="Poltaraus A.B."/>
            <person name="Nazina T.N."/>
        </authorList>
    </citation>
    <scope>NUCLEOTIDE SEQUENCE [LARGE SCALE GENOMIC DNA]</scope>
    <source>
        <strain evidence="2 3">VKM B-3472D</strain>
    </source>
</reference>
<dbReference type="NCBIfam" id="TIGR01563">
    <property type="entry name" value="gp16_SPP1"/>
    <property type="match status" value="1"/>
</dbReference>
<evidence type="ECO:0000313" key="2">
    <source>
        <dbReference type="EMBL" id="MBD1223290.1"/>
    </source>
</evidence>
<protein>
    <submittedName>
        <fullName evidence="2">Phage head closure protein</fullName>
    </submittedName>
</protein>
<evidence type="ECO:0000313" key="3">
    <source>
        <dbReference type="Proteomes" id="UP000621631"/>
    </source>
</evidence>
<dbReference type="InterPro" id="IPR038666">
    <property type="entry name" value="SSP1_head-tail_sf"/>
</dbReference>